<evidence type="ECO:0000313" key="10">
    <source>
        <dbReference type="Proteomes" id="UP000175706"/>
    </source>
</evidence>
<dbReference type="GO" id="GO:0005886">
    <property type="term" value="C:plasma membrane"/>
    <property type="evidence" value="ECO:0007669"/>
    <property type="project" value="TreeGrafter"/>
</dbReference>
<dbReference type="GO" id="GO:0000271">
    <property type="term" value="P:polysaccharide biosynthetic process"/>
    <property type="evidence" value="ECO:0007669"/>
    <property type="project" value="InterPro"/>
</dbReference>
<dbReference type="AlphaFoldDB" id="A0A1E8BC79"/>
<evidence type="ECO:0000313" key="9">
    <source>
        <dbReference type="EMBL" id="SCB68936.1"/>
    </source>
</evidence>
<organism evidence="8 10">
    <name type="scientific">Bacillus mycoides</name>
    <dbReference type="NCBI Taxonomy" id="1405"/>
    <lineage>
        <taxon>Bacteria</taxon>
        <taxon>Bacillati</taxon>
        <taxon>Bacillota</taxon>
        <taxon>Bacilli</taxon>
        <taxon>Bacillales</taxon>
        <taxon>Bacillaceae</taxon>
        <taxon>Bacillus</taxon>
        <taxon>Bacillus cereus group</taxon>
    </lineage>
</organism>
<gene>
    <name evidence="9" type="ORF">BWGO95_03086</name>
    <name evidence="8" type="ORF">BWGOE8_09810</name>
</gene>
<feature type="transmembrane region" description="Helical" evidence="6">
    <location>
        <begin position="100"/>
        <end position="118"/>
    </location>
</feature>
<keyword evidence="4 6" id="KW-1133">Transmembrane helix</keyword>
<reference evidence="8 10" key="1">
    <citation type="submission" date="2016-05" db="EMBL/GenBank/DDBJ databases">
        <title>Bacillus thuringiensis and Bacillus weihenstephanensis as novel biocontrol agents of wilt causing Verticillium species.</title>
        <authorList>
            <person name="Hollensteiner J."/>
            <person name="Wemheuer F."/>
            <person name="Harting R."/>
            <person name="Kolarzyk A."/>
            <person name="Diaz-Valerio S."/>
            <person name="Poehlein A."/>
            <person name="Brzuszkiewicz E."/>
            <person name="Nesemann K."/>
            <person name="Braus-Stromeyer S."/>
            <person name="Braus G."/>
            <person name="Daniel R."/>
            <person name="Liesegang H."/>
        </authorList>
    </citation>
    <scope>NUCLEOTIDE SEQUENCE [LARGE SCALE GENOMIC DNA]</scope>
    <source>
        <strain evidence="8 10">GOE8</strain>
    </source>
</reference>
<comment type="similarity">
    <text evidence="2">Belongs to the GtrA family.</text>
</comment>
<feature type="transmembrane region" description="Helical" evidence="6">
    <location>
        <begin position="39"/>
        <end position="61"/>
    </location>
</feature>
<keyword evidence="3 6" id="KW-0812">Transmembrane</keyword>
<sequence>MKVFNKQVIRFIIVGCTNTLNYYIFYLLLSQLIGLNYLSAHIIATGIGIIGSFFLNTYFTYKTKPTLKKFLQFPLTYAVNFVVTTVGIYILVDLVGLNEIISPFLASMTAIPFTYILSKKILVTKSERIV</sequence>
<evidence type="ECO:0000256" key="6">
    <source>
        <dbReference type="SAM" id="Phobius"/>
    </source>
</evidence>
<dbReference type="RefSeq" id="WP_002199977.1">
    <property type="nucleotide sequence ID" value="NZ_FMAK01000036.1"/>
</dbReference>
<keyword evidence="5 6" id="KW-0472">Membrane</keyword>
<dbReference type="InterPro" id="IPR051401">
    <property type="entry name" value="GtrA_CellWall_Glycosyl"/>
</dbReference>
<feature type="domain" description="GtrA/DPMS transmembrane" evidence="7">
    <location>
        <begin position="10"/>
        <end position="121"/>
    </location>
</feature>
<evidence type="ECO:0000313" key="8">
    <source>
        <dbReference type="EMBL" id="OFD83560.1"/>
    </source>
</evidence>
<reference evidence="9 11" key="2">
    <citation type="submission" date="2016-08" db="EMBL/GenBank/DDBJ databases">
        <authorList>
            <person name="Seilhamer J.J."/>
        </authorList>
    </citation>
    <scope>NUCLEOTIDE SEQUENCE [LARGE SCALE GENOMIC DNA]</scope>
    <source>
        <strain evidence="9 11">SDA_GO95</strain>
    </source>
</reference>
<dbReference type="EMBL" id="LXLT01000015">
    <property type="protein sequence ID" value="OFD83560.1"/>
    <property type="molecule type" value="Genomic_DNA"/>
</dbReference>
<dbReference type="PATRIC" id="fig|86662.25.peg.948"/>
<evidence type="ECO:0000256" key="5">
    <source>
        <dbReference type="ARBA" id="ARBA00023136"/>
    </source>
</evidence>
<protein>
    <recommendedName>
        <fullName evidence="7">GtrA/DPMS transmembrane domain-containing protein</fullName>
    </recommendedName>
</protein>
<dbReference type="PANTHER" id="PTHR38459">
    <property type="entry name" value="PROPHAGE BACTOPRENOL-LINKED GLUCOSE TRANSLOCASE HOMOLOG"/>
    <property type="match status" value="1"/>
</dbReference>
<dbReference type="PANTHER" id="PTHR38459:SF1">
    <property type="entry name" value="PROPHAGE BACTOPRENOL-LINKED GLUCOSE TRANSLOCASE HOMOLOG"/>
    <property type="match status" value="1"/>
</dbReference>
<dbReference type="Proteomes" id="UP000175706">
    <property type="component" value="Unassembled WGS sequence"/>
</dbReference>
<dbReference type="Proteomes" id="UP000195696">
    <property type="component" value="Unassembled WGS sequence"/>
</dbReference>
<feature type="transmembrane region" description="Helical" evidence="6">
    <location>
        <begin position="12"/>
        <end position="33"/>
    </location>
</feature>
<feature type="transmembrane region" description="Helical" evidence="6">
    <location>
        <begin position="73"/>
        <end position="94"/>
    </location>
</feature>
<evidence type="ECO:0000313" key="11">
    <source>
        <dbReference type="Proteomes" id="UP000195696"/>
    </source>
</evidence>
<dbReference type="InterPro" id="IPR007267">
    <property type="entry name" value="GtrA_DPMS_TM"/>
</dbReference>
<comment type="subcellular location">
    <subcellularLocation>
        <location evidence="1">Membrane</location>
        <topology evidence="1">Multi-pass membrane protein</topology>
    </subcellularLocation>
</comment>
<evidence type="ECO:0000256" key="4">
    <source>
        <dbReference type="ARBA" id="ARBA00022989"/>
    </source>
</evidence>
<evidence type="ECO:0000256" key="2">
    <source>
        <dbReference type="ARBA" id="ARBA00009399"/>
    </source>
</evidence>
<dbReference type="Pfam" id="PF04138">
    <property type="entry name" value="GtrA_DPMS_TM"/>
    <property type="match status" value="1"/>
</dbReference>
<evidence type="ECO:0000259" key="7">
    <source>
        <dbReference type="Pfam" id="PF04138"/>
    </source>
</evidence>
<evidence type="ECO:0000256" key="3">
    <source>
        <dbReference type="ARBA" id="ARBA00022692"/>
    </source>
</evidence>
<dbReference type="EMBL" id="FMAK01000036">
    <property type="protein sequence ID" value="SCB68936.1"/>
    <property type="molecule type" value="Genomic_DNA"/>
</dbReference>
<accession>A0A1E8BC79</accession>
<proteinExistence type="inferred from homology"/>
<name>A0A1E8BC79_BACMY</name>
<evidence type="ECO:0000256" key="1">
    <source>
        <dbReference type="ARBA" id="ARBA00004141"/>
    </source>
</evidence>